<feature type="coiled-coil region" evidence="5">
    <location>
        <begin position="60"/>
        <end position="123"/>
    </location>
</feature>
<evidence type="ECO:0000256" key="4">
    <source>
        <dbReference type="PROSITE-ProRule" id="PRU00023"/>
    </source>
</evidence>
<dbReference type="PROSITE" id="PS50088">
    <property type="entry name" value="ANK_REPEAT"/>
    <property type="match status" value="2"/>
</dbReference>
<accession>A0A2J6R0D6</accession>
<dbReference type="Proteomes" id="UP000235786">
    <property type="component" value="Unassembled WGS sequence"/>
</dbReference>
<dbReference type="Pfam" id="PF12796">
    <property type="entry name" value="Ank_2"/>
    <property type="match status" value="2"/>
</dbReference>
<evidence type="ECO:0000256" key="5">
    <source>
        <dbReference type="SAM" id="Coils"/>
    </source>
</evidence>
<dbReference type="InterPro" id="IPR036770">
    <property type="entry name" value="Ankyrin_rpt-contain_sf"/>
</dbReference>
<dbReference type="InterPro" id="IPR002110">
    <property type="entry name" value="Ankyrin_rpt"/>
</dbReference>
<keyword evidence="5" id="KW-0175">Coiled coil</keyword>
<dbReference type="GO" id="GO:0019706">
    <property type="term" value="F:protein-cysteine S-palmitoyltransferase activity"/>
    <property type="evidence" value="ECO:0007669"/>
    <property type="project" value="UniProtKB-EC"/>
</dbReference>
<dbReference type="Gene3D" id="1.25.40.20">
    <property type="entry name" value="Ankyrin repeat-containing domain"/>
    <property type="match status" value="2"/>
</dbReference>
<dbReference type="OrthoDB" id="7464126at2759"/>
<feature type="repeat" description="ANK" evidence="4">
    <location>
        <begin position="552"/>
        <end position="583"/>
    </location>
</feature>
<feature type="repeat" description="ANK" evidence="4">
    <location>
        <begin position="483"/>
        <end position="515"/>
    </location>
</feature>
<evidence type="ECO:0000256" key="2">
    <source>
        <dbReference type="ARBA" id="ARBA00022737"/>
    </source>
</evidence>
<feature type="compositionally biased region" description="Polar residues" evidence="6">
    <location>
        <begin position="249"/>
        <end position="259"/>
    </location>
</feature>
<dbReference type="EC" id="2.3.1.225" evidence="1"/>
<dbReference type="PANTHER" id="PTHR24161">
    <property type="entry name" value="ANK_REP_REGION DOMAIN-CONTAINING PROTEIN-RELATED"/>
    <property type="match status" value="1"/>
</dbReference>
<dbReference type="SUPFAM" id="SSF48403">
    <property type="entry name" value="Ankyrin repeat"/>
    <property type="match status" value="1"/>
</dbReference>
<evidence type="ECO:0000256" key="1">
    <source>
        <dbReference type="ARBA" id="ARBA00012210"/>
    </source>
</evidence>
<dbReference type="AlphaFoldDB" id="A0A2J6R0D6"/>
<name>A0A2J6R0D6_HYAVF</name>
<keyword evidence="8" id="KW-1185">Reference proteome</keyword>
<dbReference type="PANTHER" id="PTHR24161:SF85">
    <property type="entry name" value="PALMITOYLTRANSFERASE HIP14"/>
    <property type="match status" value="1"/>
</dbReference>
<evidence type="ECO:0000313" key="8">
    <source>
        <dbReference type="Proteomes" id="UP000235786"/>
    </source>
</evidence>
<organism evidence="7 8">
    <name type="scientific">Hyaloscypha variabilis (strain UAMH 11265 / GT02V1 / F)</name>
    <name type="common">Meliniomyces variabilis</name>
    <dbReference type="NCBI Taxonomy" id="1149755"/>
    <lineage>
        <taxon>Eukaryota</taxon>
        <taxon>Fungi</taxon>
        <taxon>Dikarya</taxon>
        <taxon>Ascomycota</taxon>
        <taxon>Pezizomycotina</taxon>
        <taxon>Leotiomycetes</taxon>
        <taxon>Helotiales</taxon>
        <taxon>Hyaloscyphaceae</taxon>
        <taxon>Hyaloscypha</taxon>
        <taxon>Hyaloscypha variabilis</taxon>
    </lineage>
</organism>
<dbReference type="EMBL" id="KZ613960">
    <property type="protein sequence ID" value="PMD31978.1"/>
    <property type="molecule type" value="Genomic_DNA"/>
</dbReference>
<evidence type="ECO:0000256" key="6">
    <source>
        <dbReference type="SAM" id="MobiDB-lite"/>
    </source>
</evidence>
<keyword evidence="3 4" id="KW-0040">ANK repeat</keyword>
<gene>
    <name evidence="7" type="ORF">L207DRAFT_518874</name>
</gene>
<keyword evidence="2" id="KW-0677">Repeat</keyword>
<dbReference type="SMART" id="SM00248">
    <property type="entry name" value="ANK"/>
    <property type="match status" value="5"/>
</dbReference>
<evidence type="ECO:0000256" key="3">
    <source>
        <dbReference type="ARBA" id="ARBA00023043"/>
    </source>
</evidence>
<sequence>METRLSTWKFIHPQPKKSNQIPTNEKESAMPVGFSIGDFVTLSRLTISLYNAFKTAPKEFKEINRQLESLNILIADLKEQGNQEQSPLNQYGRDRQHELNELRENLTETMEELKDLHKRYRKMGRISWSRFQLGQENLAALRSKLGLQTSALNAYMGSLTLGALGRMEPMLQRIYYLLVERASENVAIAQTILSVKDGPQEESDEWAMLEMELKTEGIPFDYIQDNKPQIQSVLCSVVEASHLEGYDSGSENGSTTGQNIADEDSMYPDNSVSQVNQPIRKEIGDTFSGIPPPSLDAVFSTDQSFEIPARAASGSDSNSAWLKSLTPEEEAPRKLLKNLGFDLRTFQTPGISSEEPRATNTLDQEVVCWAAANGNKLALKMLIKAGCDRSSTAKPLLSSSSSVKQAILWAAEAGYWSCVMVLIDEKTANTYGLAHFAAAANKVEVLERLLSAGARLDTGYDDVEHNHLSYPFGLLDYDILKDSKWTPLHFAAFFGVREAIEFLLKSGFPLDAPSEKMTTPLHVLARARYKWEISLARLLVKNKAELDAIDEKARTPLHYAAYRGHSELVKLLLDERANMVLKD</sequence>
<dbReference type="PROSITE" id="PS50297">
    <property type="entry name" value="ANK_REP_REGION"/>
    <property type="match status" value="2"/>
</dbReference>
<proteinExistence type="predicted"/>
<dbReference type="Pfam" id="PF00023">
    <property type="entry name" value="Ank"/>
    <property type="match status" value="1"/>
</dbReference>
<reference evidence="7 8" key="1">
    <citation type="submission" date="2016-04" db="EMBL/GenBank/DDBJ databases">
        <title>A degradative enzymes factory behind the ericoid mycorrhizal symbiosis.</title>
        <authorList>
            <consortium name="DOE Joint Genome Institute"/>
            <person name="Martino E."/>
            <person name="Morin E."/>
            <person name="Grelet G."/>
            <person name="Kuo A."/>
            <person name="Kohler A."/>
            <person name="Daghino S."/>
            <person name="Barry K."/>
            <person name="Choi C."/>
            <person name="Cichocki N."/>
            <person name="Clum A."/>
            <person name="Copeland A."/>
            <person name="Hainaut M."/>
            <person name="Haridas S."/>
            <person name="Labutti K."/>
            <person name="Lindquist E."/>
            <person name="Lipzen A."/>
            <person name="Khouja H.-R."/>
            <person name="Murat C."/>
            <person name="Ohm R."/>
            <person name="Olson A."/>
            <person name="Spatafora J."/>
            <person name="Veneault-Fourrey C."/>
            <person name="Henrissat B."/>
            <person name="Grigoriev I."/>
            <person name="Martin F."/>
            <person name="Perotto S."/>
        </authorList>
    </citation>
    <scope>NUCLEOTIDE SEQUENCE [LARGE SCALE GENOMIC DNA]</scope>
    <source>
        <strain evidence="7 8">F</strain>
    </source>
</reference>
<protein>
    <recommendedName>
        <fullName evidence="1">protein S-acyltransferase</fullName>
        <ecNumber evidence="1">2.3.1.225</ecNumber>
    </recommendedName>
</protein>
<evidence type="ECO:0000313" key="7">
    <source>
        <dbReference type="EMBL" id="PMD31978.1"/>
    </source>
</evidence>
<feature type="region of interest" description="Disordered" evidence="6">
    <location>
        <begin position="245"/>
        <end position="273"/>
    </location>
</feature>
<dbReference type="STRING" id="1149755.A0A2J6R0D6"/>